<sequence length="312" mass="33745">MHLSGLHHVTMITGDAQRNVAFHAGVLGLRFVKRTVNFDAPHYYHLYFGDEAGSPGSILTWFEFPGAVRGTCGPGMIHTIRLGVPSSASLDFWGERLAGHDAACARGDASLSFADPDGLRYELVVADPRSRALQALSPDIPAEHAITGVTGVRAYATGALGADRELLTQTLGFTETAPGEYVLEGADGPVTYGYDMTDSPGREGAGTVHHIAWHSRDEDHGAWRERVMQAGHSVTPVVDRDYFQAIYFRQPQRVLFEIATTSPGFAVDEEPGRLGEQLRLPVQHEHLRAQLERTLLPLTAPRATGAAPSGDA</sequence>
<protein>
    <submittedName>
        <fullName evidence="2">Unannotated protein</fullName>
    </submittedName>
</protein>
<feature type="domain" description="VOC" evidence="1">
    <location>
        <begin position="148"/>
        <end position="261"/>
    </location>
</feature>
<gene>
    <name evidence="2" type="ORF">UFOPK3423_00568</name>
</gene>
<dbReference type="AlphaFoldDB" id="A0A6J7DDI8"/>
<dbReference type="InterPro" id="IPR029068">
    <property type="entry name" value="Glyas_Bleomycin-R_OHBP_Dase"/>
</dbReference>
<evidence type="ECO:0000313" key="2">
    <source>
        <dbReference type="EMBL" id="CAB4867660.1"/>
    </source>
</evidence>
<dbReference type="InterPro" id="IPR004360">
    <property type="entry name" value="Glyas_Fos-R_dOase_dom"/>
</dbReference>
<accession>A0A6J7DDI8</accession>
<dbReference type="SUPFAM" id="SSF54593">
    <property type="entry name" value="Glyoxalase/Bleomycin resistance protein/Dihydroxybiphenyl dioxygenase"/>
    <property type="match status" value="1"/>
</dbReference>
<proteinExistence type="predicted"/>
<name>A0A6J7DDI8_9ZZZZ</name>
<dbReference type="EMBL" id="CAFBLQ010000045">
    <property type="protein sequence ID" value="CAB4867660.1"/>
    <property type="molecule type" value="Genomic_DNA"/>
</dbReference>
<dbReference type="PANTHER" id="PTHR36110:SF4">
    <property type="entry name" value="RING-CLEAVING DIOXYGENASE MHQA-RELATED"/>
    <property type="match status" value="1"/>
</dbReference>
<dbReference type="Gene3D" id="3.10.180.10">
    <property type="entry name" value="2,3-Dihydroxybiphenyl 1,2-Dioxygenase, domain 1"/>
    <property type="match status" value="2"/>
</dbReference>
<evidence type="ECO:0000259" key="1">
    <source>
        <dbReference type="PROSITE" id="PS51819"/>
    </source>
</evidence>
<dbReference type="PROSITE" id="PS51819">
    <property type="entry name" value="VOC"/>
    <property type="match status" value="2"/>
</dbReference>
<feature type="domain" description="VOC" evidence="1">
    <location>
        <begin position="5"/>
        <end position="138"/>
    </location>
</feature>
<dbReference type="Pfam" id="PF00903">
    <property type="entry name" value="Glyoxalase"/>
    <property type="match status" value="1"/>
</dbReference>
<organism evidence="2">
    <name type="scientific">freshwater metagenome</name>
    <dbReference type="NCBI Taxonomy" id="449393"/>
    <lineage>
        <taxon>unclassified sequences</taxon>
        <taxon>metagenomes</taxon>
        <taxon>ecological metagenomes</taxon>
    </lineage>
</organism>
<dbReference type="InterPro" id="IPR037523">
    <property type="entry name" value="VOC_core"/>
</dbReference>
<dbReference type="InterPro" id="IPR052537">
    <property type="entry name" value="Extradiol_RC_dioxygenase"/>
</dbReference>
<reference evidence="2" key="1">
    <citation type="submission" date="2020-05" db="EMBL/GenBank/DDBJ databases">
        <authorList>
            <person name="Chiriac C."/>
            <person name="Salcher M."/>
            <person name="Ghai R."/>
            <person name="Kavagutti S V."/>
        </authorList>
    </citation>
    <scope>NUCLEOTIDE SEQUENCE</scope>
</reference>
<dbReference type="PANTHER" id="PTHR36110">
    <property type="entry name" value="RING-CLEAVING DIOXYGENASE MHQE-RELATED"/>
    <property type="match status" value="1"/>
</dbReference>